<dbReference type="Proteomes" id="UP000030355">
    <property type="component" value="Unassembled WGS sequence"/>
</dbReference>
<evidence type="ECO:0000313" key="3">
    <source>
        <dbReference type="Proteomes" id="UP000030355"/>
    </source>
</evidence>
<gene>
    <name evidence="2" type="ORF">EU95_0084</name>
</gene>
<name>A0A0A2AC43_PROMR</name>
<keyword evidence="1" id="KW-0812">Transmembrane</keyword>
<keyword evidence="1" id="KW-1133">Transmembrane helix</keyword>
<dbReference type="EMBL" id="JNAL01000003">
    <property type="protein sequence ID" value="KGF97983.1"/>
    <property type="molecule type" value="Genomic_DNA"/>
</dbReference>
<accession>A0A0A2AC43</accession>
<evidence type="ECO:0000313" key="2">
    <source>
        <dbReference type="EMBL" id="KGF97983.1"/>
    </source>
</evidence>
<feature type="transmembrane region" description="Helical" evidence="1">
    <location>
        <begin position="46"/>
        <end position="66"/>
    </location>
</feature>
<protein>
    <submittedName>
        <fullName evidence="2">Uncharacterized protein</fullName>
    </submittedName>
</protein>
<comment type="caution">
    <text evidence="2">The sequence shown here is derived from an EMBL/GenBank/DDBJ whole genome shotgun (WGS) entry which is preliminary data.</text>
</comment>
<dbReference type="AlphaFoldDB" id="A0A0A2AC43"/>
<proteinExistence type="predicted"/>
<sequence length="67" mass="8117">MNIFKRIIEVIYVTIVFITPEKIYLRNFFILIFIRFLYKNTLTLQITIKNIDLIGIIFYGLPNYILK</sequence>
<organism evidence="2 3">
    <name type="scientific">Prochlorococcus marinus str. MIT 9201</name>
    <dbReference type="NCBI Taxonomy" id="93057"/>
    <lineage>
        <taxon>Bacteria</taxon>
        <taxon>Bacillati</taxon>
        <taxon>Cyanobacteriota</taxon>
        <taxon>Cyanophyceae</taxon>
        <taxon>Synechococcales</taxon>
        <taxon>Prochlorococcaceae</taxon>
        <taxon>Prochlorococcus</taxon>
    </lineage>
</organism>
<reference evidence="3" key="1">
    <citation type="journal article" date="2014" name="Sci. Data">
        <title>Genomes of diverse isolates of the marine cyanobacterium Prochlorococcus.</title>
        <authorList>
            <person name="Biller S."/>
            <person name="Berube P."/>
            <person name="Thompson J."/>
            <person name="Kelly L."/>
            <person name="Roggensack S."/>
            <person name="Awad L."/>
            <person name="Roache-Johnson K."/>
            <person name="Ding H."/>
            <person name="Giovannoni S.J."/>
            <person name="Moore L.R."/>
            <person name="Chisholm S.W."/>
        </authorList>
    </citation>
    <scope>NUCLEOTIDE SEQUENCE [LARGE SCALE GENOMIC DNA]</scope>
    <source>
        <strain evidence="3">MIT 9201</strain>
    </source>
</reference>
<evidence type="ECO:0000256" key="1">
    <source>
        <dbReference type="SAM" id="Phobius"/>
    </source>
</evidence>
<feature type="transmembrane region" description="Helical" evidence="1">
    <location>
        <begin position="12"/>
        <end position="34"/>
    </location>
</feature>
<keyword evidence="1" id="KW-0472">Membrane</keyword>